<sequence>MQAHPYKVHRSRYAPTPDLSVRSSHSPCHRCSSAKLFSFLKAAYTTGDRAMSSLIDIWTVELDRISARRRAVEPSRPAASLGRTGVQEGVHAALSEDRCSAGQAPCEDAMAWLAKEQADGPGSPSPLFVQEDLFLSILVDCFGQ</sequence>
<reference evidence="1" key="1">
    <citation type="submission" date="2021-05" db="EMBL/GenBank/DDBJ databases">
        <authorList>
            <person name="Scholz U."/>
            <person name="Mascher M."/>
            <person name="Fiebig A."/>
        </authorList>
    </citation>
    <scope>NUCLEOTIDE SEQUENCE [LARGE SCALE GENOMIC DNA]</scope>
</reference>
<proteinExistence type="predicted"/>
<evidence type="ECO:0000313" key="2">
    <source>
        <dbReference type="Proteomes" id="UP001732700"/>
    </source>
</evidence>
<name>A0ACD5X917_AVESA</name>
<dbReference type="Proteomes" id="UP001732700">
    <property type="component" value="Chromosome 4D"/>
</dbReference>
<evidence type="ECO:0000313" key="1">
    <source>
        <dbReference type="EnsemblPlants" id="AVESA.00010b.r2.4DG0752530.1.CDS.1"/>
    </source>
</evidence>
<protein>
    <submittedName>
        <fullName evidence="1">Uncharacterized protein</fullName>
    </submittedName>
</protein>
<dbReference type="EnsemblPlants" id="AVESA.00010b.r2.4DG0752530.1">
    <property type="protein sequence ID" value="AVESA.00010b.r2.4DG0752530.1.CDS.1"/>
    <property type="gene ID" value="AVESA.00010b.r2.4DG0752530"/>
</dbReference>
<keyword evidence="2" id="KW-1185">Reference proteome</keyword>
<accession>A0ACD5X917</accession>
<organism evidence="1 2">
    <name type="scientific">Avena sativa</name>
    <name type="common">Oat</name>
    <dbReference type="NCBI Taxonomy" id="4498"/>
    <lineage>
        <taxon>Eukaryota</taxon>
        <taxon>Viridiplantae</taxon>
        <taxon>Streptophyta</taxon>
        <taxon>Embryophyta</taxon>
        <taxon>Tracheophyta</taxon>
        <taxon>Spermatophyta</taxon>
        <taxon>Magnoliopsida</taxon>
        <taxon>Liliopsida</taxon>
        <taxon>Poales</taxon>
        <taxon>Poaceae</taxon>
        <taxon>BOP clade</taxon>
        <taxon>Pooideae</taxon>
        <taxon>Poodae</taxon>
        <taxon>Poeae</taxon>
        <taxon>Poeae Chloroplast Group 1 (Aveneae type)</taxon>
        <taxon>Aveninae</taxon>
        <taxon>Avena</taxon>
    </lineage>
</organism>
<reference evidence="1" key="2">
    <citation type="submission" date="2025-09" db="UniProtKB">
        <authorList>
            <consortium name="EnsemblPlants"/>
        </authorList>
    </citation>
    <scope>IDENTIFICATION</scope>
</reference>